<dbReference type="InterPro" id="IPR005092">
    <property type="entry name" value="TATR"/>
</dbReference>
<sequence>MQEQTFAFNVAYNSPSTPSRVNYQQNFQHVDLYKNAVRPNCDKSDNDKNEQSQKTNMEVFVDNILLEADKLHTNVNEELQFVCEMYPELIADDAAVDANFLENEVSFSENNYFIPSDTISNTCFNNMFPKLPQPKSPQVLNTPQNSQLKSFQKEPQVKQSKSIKERQLSEPLQVTQKRKSIDVNSLKSTIDNDVILPINKRKKLNDQNCVIEKEENANKNNENNLAAVDNVKNDIIFDKIEPLTKHDNNNEKNVDIDDTDDADETDEENEKNVNAKKQENKKNVNAKKQDNSEIDNAEKQDNSETDDDDEKLKIDEKKLYSFKRTLLRPKYKKNKIVNSVIVNETNVAVTSNKQQIVATENEISKYFCQEFTSHLEKFNNNEIDKFISNKRFCDYMAETSFYTFLIKKNEYNKHKYDVTYMTYTKNVCKEYANKYYLIDNRVFVVTIERCRFMVSYNLVKFFNIEIPEFQDMQEINDPKRCSFIDTVGTFKTLLIAAFELNMYYLQTTLAAKFIALGELRSSHILRKFNEMFQDSSMFTLPLVVSQDNNSESDNCELITPQKQRLLVSPYVMQIIKISKNLKYPQCSLNEFAINNLKKVVIENYSGGSLTYKYASVANLLYTNYKYNSKVLEDKNFNDNVYKNEFKSIKKEDGSLLMINYYLFQNADNENGHNFILATFKNEDRLTIIKKKELFYWIYLELQDNNAKEKINKFNKFLHHTFVISKANRRDSCVIHNHLIKLIALVVQELIPLSNAIEFAQKQLNCKHNLILST</sequence>
<name>B6VC35_9ABAC</name>
<dbReference type="Pfam" id="PF03430">
    <property type="entry name" value="TATR"/>
    <property type="match status" value="1"/>
</dbReference>
<protein>
    <submittedName>
        <fullName evidence="3">Ie-1</fullName>
    </submittedName>
</protein>
<feature type="compositionally biased region" description="Acidic residues" evidence="2">
    <location>
        <begin position="256"/>
        <end position="269"/>
    </location>
</feature>
<accession>B6VC35</accession>
<feature type="region of interest" description="Disordered" evidence="2">
    <location>
        <begin position="245"/>
        <end position="310"/>
    </location>
</feature>
<proteinExistence type="predicted"/>
<feature type="region of interest" description="Disordered" evidence="2">
    <location>
        <begin position="134"/>
        <end position="172"/>
    </location>
</feature>
<reference evidence="3" key="1">
    <citation type="submission" date="2008-10" db="EMBL/GenBank/DDBJ databases">
        <authorList>
            <person name="Zhang C.-X."/>
            <person name="Yang L.-R."/>
            <person name="Xiao Q."/>
        </authorList>
    </citation>
    <scope>NUCLEOTIDE SEQUENCE</scope>
    <source>
        <strain evidence="3">Hangzhou</strain>
    </source>
</reference>
<feature type="coiled-coil region" evidence="1">
    <location>
        <begin position="204"/>
        <end position="231"/>
    </location>
</feature>
<reference evidence="3" key="2">
    <citation type="journal article" date="2009" name="J. Microbiol.">
        <title>Characterization of a Baculovirus newly isolated from the tea slug moth, Iragoidae fasciata.</title>
        <authorList>
            <person name="Yang L.R."/>
            <person name="Qiang X."/>
            <person name="Zhang B.Q."/>
            <person name="Tang M.J."/>
            <person name="Zhang C.X."/>
        </authorList>
    </citation>
    <scope>NUCLEOTIDE SEQUENCE</scope>
    <source>
        <strain evidence="3">Hangzhou</strain>
    </source>
</reference>
<evidence type="ECO:0000256" key="2">
    <source>
        <dbReference type="SAM" id="MobiDB-lite"/>
    </source>
</evidence>
<feature type="compositionally biased region" description="Basic and acidic residues" evidence="2">
    <location>
        <begin position="245"/>
        <end position="255"/>
    </location>
</feature>
<dbReference type="EMBL" id="FJ362523">
    <property type="protein sequence ID" value="ACJ04632.1"/>
    <property type="molecule type" value="Genomic_DNA"/>
</dbReference>
<feature type="compositionally biased region" description="Basic and acidic residues" evidence="2">
    <location>
        <begin position="151"/>
        <end position="168"/>
    </location>
</feature>
<organism evidence="3">
    <name type="scientific">Iragoides fasciata nucleopolyhedrovirus</name>
    <dbReference type="NCBI Taxonomy" id="571205"/>
    <lineage>
        <taxon>Viruses</taxon>
        <taxon>Viruses incertae sedis</taxon>
        <taxon>Naldaviricetes</taxon>
        <taxon>Lefavirales</taxon>
        <taxon>Baculoviridae</taxon>
        <taxon>Alphabaculovirus</taxon>
    </lineage>
</organism>
<evidence type="ECO:0000256" key="1">
    <source>
        <dbReference type="SAM" id="Coils"/>
    </source>
</evidence>
<keyword evidence="1" id="KW-0175">Coiled coil</keyword>
<evidence type="ECO:0000313" key="3">
    <source>
        <dbReference type="EMBL" id="ACJ04632.1"/>
    </source>
</evidence>
<feature type="compositionally biased region" description="Basic and acidic residues" evidence="2">
    <location>
        <begin position="270"/>
        <end position="302"/>
    </location>
</feature>
<feature type="compositionally biased region" description="Polar residues" evidence="2">
    <location>
        <begin position="136"/>
        <end position="150"/>
    </location>
</feature>